<dbReference type="RefSeq" id="WP_380230991.1">
    <property type="nucleotide sequence ID" value="NZ_JBHTAJ010000017.1"/>
</dbReference>
<organism evidence="1 2">
    <name type="scientific">Kitasatospora paranensis</name>
    <dbReference type="NCBI Taxonomy" id="258053"/>
    <lineage>
        <taxon>Bacteria</taxon>
        <taxon>Bacillati</taxon>
        <taxon>Actinomycetota</taxon>
        <taxon>Actinomycetes</taxon>
        <taxon>Kitasatosporales</taxon>
        <taxon>Streptomycetaceae</taxon>
        <taxon>Kitasatospora</taxon>
    </lineage>
</organism>
<dbReference type="Pfam" id="PF13428">
    <property type="entry name" value="TPR_14"/>
    <property type="match status" value="1"/>
</dbReference>
<reference evidence="2" key="1">
    <citation type="journal article" date="2019" name="Int. J. Syst. Evol. Microbiol.">
        <title>The Global Catalogue of Microorganisms (GCM) 10K type strain sequencing project: providing services to taxonomists for standard genome sequencing and annotation.</title>
        <authorList>
            <consortium name="The Broad Institute Genomics Platform"/>
            <consortium name="The Broad Institute Genome Sequencing Center for Infectious Disease"/>
            <person name="Wu L."/>
            <person name="Ma J."/>
        </authorList>
    </citation>
    <scope>NUCLEOTIDE SEQUENCE [LARGE SCALE GENOMIC DNA]</scope>
    <source>
        <strain evidence="2">CGMCC 1.12859</strain>
    </source>
</reference>
<dbReference type="EMBL" id="JBHTAJ010000017">
    <property type="protein sequence ID" value="MFC7180132.1"/>
    <property type="molecule type" value="Genomic_DNA"/>
</dbReference>
<accession>A0ABW2FVG6</accession>
<evidence type="ECO:0000313" key="1">
    <source>
        <dbReference type="EMBL" id="MFC7180132.1"/>
    </source>
</evidence>
<dbReference type="InterPro" id="IPR011990">
    <property type="entry name" value="TPR-like_helical_dom_sf"/>
</dbReference>
<sequence>RAAFPALLAHSPAPAWLALLGGEHEEALALAGRAAARATGPLARAQAECALAAALGAAGRTDEARRALERARALCPGTARIAETAARLAPPAAVPVP</sequence>
<proteinExistence type="predicted"/>
<keyword evidence="2" id="KW-1185">Reference proteome</keyword>
<dbReference type="SUPFAM" id="SSF48452">
    <property type="entry name" value="TPR-like"/>
    <property type="match status" value="1"/>
</dbReference>
<dbReference type="Gene3D" id="1.25.40.10">
    <property type="entry name" value="Tetratricopeptide repeat domain"/>
    <property type="match status" value="1"/>
</dbReference>
<dbReference type="Proteomes" id="UP001596435">
    <property type="component" value="Unassembled WGS sequence"/>
</dbReference>
<gene>
    <name evidence="1" type="ORF">ACFQMG_11260</name>
</gene>
<protein>
    <submittedName>
        <fullName evidence="1">Tetratricopeptide repeat protein</fullName>
    </submittedName>
</protein>
<comment type="caution">
    <text evidence="1">The sequence shown here is derived from an EMBL/GenBank/DDBJ whole genome shotgun (WGS) entry which is preliminary data.</text>
</comment>
<evidence type="ECO:0000313" key="2">
    <source>
        <dbReference type="Proteomes" id="UP001596435"/>
    </source>
</evidence>
<name>A0ABW2FVG6_9ACTN</name>
<feature type="non-terminal residue" evidence="1">
    <location>
        <position position="1"/>
    </location>
</feature>